<dbReference type="InterPro" id="IPR049251">
    <property type="entry name" value="DUF6884"/>
</dbReference>
<feature type="domain" description="DUF6884" evidence="1">
    <location>
        <begin position="14"/>
        <end position="109"/>
    </location>
</feature>
<dbReference type="EMBL" id="CP016793">
    <property type="protein sequence ID" value="ANZ35998.1"/>
    <property type="molecule type" value="Genomic_DNA"/>
</dbReference>
<dbReference type="KEGG" id="led:BBK82_07850"/>
<name>A0A1B2HE70_9PSEU</name>
<proteinExistence type="predicted"/>
<evidence type="ECO:0000313" key="3">
    <source>
        <dbReference type="Proteomes" id="UP000093053"/>
    </source>
</evidence>
<keyword evidence="3" id="KW-1185">Reference proteome</keyword>
<organism evidence="2 3">
    <name type="scientific">Lentzea guizhouensis</name>
    <dbReference type="NCBI Taxonomy" id="1586287"/>
    <lineage>
        <taxon>Bacteria</taxon>
        <taxon>Bacillati</taxon>
        <taxon>Actinomycetota</taxon>
        <taxon>Actinomycetes</taxon>
        <taxon>Pseudonocardiales</taxon>
        <taxon>Pseudonocardiaceae</taxon>
        <taxon>Lentzea</taxon>
    </lineage>
</organism>
<sequence>MTPTSRLEPEQGLIIVSCSREKLITTTPVPALELYQGALTPRLRDHLSPEHRARLRILSGAHGLLHPDDLVGTYDRKLRSRGEAQALQPRVAERLTTDLRAEALRHVLVVLEPLYLAAAECLFDHAPPLTLTLLPNPLNWTGTSTVLSGWGWL</sequence>
<dbReference type="Proteomes" id="UP000093053">
    <property type="component" value="Chromosome"/>
</dbReference>
<accession>A0A1B2HE70</accession>
<protein>
    <recommendedName>
        <fullName evidence="1">DUF6884 domain-containing protein</fullName>
    </recommendedName>
</protein>
<evidence type="ECO:0000259" key="1">
    <source>
        <dbReference type="Pfam" id="PF21818"/>
    </source>
</evidence>
<gene>
    <name evidence="2" type="ORF">BBK82_07850</name>
</gene>
<reference evidence="2 3" key="1">
    <citation type="submission" date="2016-07" db="EMBL/GenBank/DDBJ databases">
        <title>Complete genome sequence of the Lentzea guizhouensis DHS C013.</title>
        <authorList>
            <person name="Cao C."/>
        </authorList>
    </citation>
    <scope>NUCLEOTIDE SEQUENCE [LARGE SCALE GENOMIC DNA]</scope>
    <source>
        <strain evidence="2 3">DHS C013</strain>
    </source>
</reference>
<evidence type="ECO:0000313" key="2">
    <source>
        <dbReference type="EMBL" id="ANZ35998.1"/>
    </source>
</evidence>
<dbReference type="AlphaFoldDB" id="A0A1B2HE70"/>
<dbReference type="STRING" id="1586287.BBK82_07850"/>
<dbReference type="OrthoDB" id="3626091at2"/>
<dbReference type="Pfam" id="PF21818">
    <property type="entry name" value="DUF6884"/>
    <property type="match status" value="1"/>
</dbReference>
<dbReference type="RefSeq" id="WP_065914405.1">
    <property type="nucleotide sequence ID" value="NZ_CP016793.1"/>
</dbReference>